<evidence type="ECO:0000313" key="3">
    <source>
        <dbReference type="Proteomes" id="UP000295096"/>
    </source>
</evidence>
<evidence type="ECO:0000256" key="1">
    <source>
        <dbReference type="SAM" id="SignalP"/>
    </source>
</evidence>
<proteinExistence type="predicted"/>
<reference evidence="2 3" key="1">
    <citation type="journal article" date="2016" name="J. Microbiol.">
        <title>Dankookia rubra gen. nov., sp. nov., an alphaproteobacterium isolated from sediment of a shallow stream.</title>
        <authorList>
            <person name="Kim W.H."/>
            <person name="Kim D.H."/>
            <person name="Kang K."/>
            <person name="Ahn T.Y."/>
        </authorList>
    </citation>
    <scope>NUCLEOTIDE SEQUENCE [LARGE SCALE GENOMIC DNA]</scope>
    <source>
        <strain evidence="2 3">JCM30602</strain>
    </source>
</reference>
<comment type="caution">
    <text evidence="2">The sequence shown here is derived from an EMBL/GenBank/DDBJ whole genome shotgun (WGS) entry which is preliminary data.</text>
</comment>
<keyword evidence="1" id="KW-0732">Signal</keyword>
<sequence length="145" mass="15373">MQRRRLAAGIALAATPAGIAAAAPIRQRVVYHVGDEGGPDHAHWRTALGNMRNHLDVVGDGLELVCLLNSSGIRLLLDAAGNPELGADVAALRRRGARFLVCSNSLRGQKVAREALLAVPEGDVVPAGVVELTRLQQEGFAYIRP</sequence>
<dbReference type="InterPro" id="IPR003787">
    <property type="entry name" value="Sulphur_relay_DsrE/F-like"/>
</dbReference>
<dbReference type="InterPro" id="IPR027396">
    <property type="entry name" value="DsrEFH-like"/>
</dbReference>
<dbReference type="OrthoDB" id="14053at2"/>
<organism evidence="2 3">
    <name type="scientific">Dankookia rubra</name>
    <dbReference type="NCBI Taxonomy" id="1442381"/>
    <lineage>
        <taxon>Bacteria</taxon>
        <taxon>Pseudomonadati</taxon>
        <taxon>Pseudomonadota</taxon>
        <taxon>Alphaproteobacteria</taxon>
        <taxon>Acetobacterales</taxon>
        <taxon>Roseomonadaceae</taxon>
        <taxon>Dankookia</taxon>
    </lineage>
</organism>
<feature type="chain" id="PRO_5020405743" evidence="1">
    <location>
        <begin position="23"/>
        <end position="145"/>
    </location>
</feature>
<feature type="signal peptide" evidence="1">
    <location>
        <begin position="1"/>
        <end position="22"/>
    </location>
</feature>
<dbReference type="PANTHER" id="PTHR37691:SF1">
    <property type="entry name" value="BLR3518 PROTEIN"/>
    <property type="match status" value="1"/>
</dbReference>
<dbReference type="Pfam" id="PF02635">
    <property type="entry name" value="DsrE"/>
    <property type="match status" value="1"/>
</dbReference>
<dbReference type="RefSeq" id="WP_133291231.1">
    <property type="nucleotide sequence ID" value="NZ_SMSJ01000048.1"/>
</dbReference>
<protein>
    <submittedName>
        <fullName evidence="2">Uncharacterized protein</fullName>
    </submittedName>
</protein>
<accession>A0A4R5QCD5</accession>
<dbReference type="Gene3D" id="3.40.1260.10">
    <property type="entry name" value="DsrEFH-like"/>
    <property type="match status" value="1"/>
</dbReference>
<keyword evidence="3" id="KW-1185">Reference proteome</keyword>
<name>A0A4R5QCD5_9PROT</name>
<evidence type="ECO:0000313" key="2">
    <source>
        <dbReference type="EMBL" id="TDH59977.1"/>
    </source>
</evidence>
<dbReference type="Proteomes" id="UP000295096">
    <property type="component" value="Unassembled WGS sequence"/>
</dbReference>
<dbReference type="EMBL" id="SMSJ01000048">
    <property type="protein sequence ID" value="TDH59977.1"/>
    <property type="molecule type" value="Genomic_DNA"/>
</dbReference>
<gene>
    <name evidence="2" type="ORF">E2C06_24585</name>
</gene>
<dbReference type="AlphaFoldDB" id="A0A4R5QCD5"/>
<dbReference type="PANTHER" id="PTHR37691">
    <property type="entry name" value="BLR3518 PROTEIN"/>
    <property type="match status" value="1"/>
</dbReference>
<dbReference type="SUPFAM" id="SSF75169">
    <property type="entry name" value="DsrEFH-like"/>
    <property type="match status" value="1"/>
</dbReference>